<dbReference type="Proteomes" id="UP001203058">
    <property type="component" value="Unassembled WGS sequence"/>
</dbReference>
<evidence type="ECO:0000313" key="2">
    <source>
        <dbReference type="EMBL" id="MCH8615334.1"/>
    </source>
</evidence>
<name>A0ABS9VLF0_9SPHN</name>
<dbReference type="RefSeq" id="WP_241446087.1">
    <property type="nucleotide sequence ID" value="NZ_JAKZHW010000001.1"/>
</dbReference>
<sequence length="302" mass="31623">MQQRLSPTMIAAIALGLLVLVIVGTMVFRSSSGDDDRLTGARTAQGEDPEKLCASQATYDLIKREIFRRASALRGSDRATFDAIGGYSSIRIEAPMMTDENGETGGVTCSGTLTVDLPPGVSVVGGRRSLSAELTYAVQPAADGTGNVVTLTNADGIITPLATLAKTAAPPADDAVQNGVANDVVTSPVAPTDPLAPAPEVGQSPANTGTANPSFSCSAARSSGEVAVCNDPGLAALDRRMASQFNSAMAGANPQQRAVLSRTRDAFLRYRDQCPSNDCIAQTYQGRMREIRDIMRGDWQAR</sequence>
<dbReference type="EMBL" id="JAKZHW010000001">
    <property type="protein sequence ID" value="MCH8615334.1"/>
    <property type="molecule type" value="Genomic_DNA"/>
</dbReference>
<protein>
    <recommendedName>
        <fullName evidence="4">Lysozyme inhibitor LprI N-terminal domain-containing protein</fullName>
    </recommendedName>
</protein>
<comment type="caution">
    <text evidence="2">The sequence shown here is derived from an EMBL/GenBank/DDBJ whole genome shotgun (WGS) entry which is preliminary data.</text>
</comment>
<organism evidence="2 3">
    <name type="scientific">Sphingomonas telluris</name>
    <dbReference type="NCBI Taxonomy" id="2907998"/>
    <lineage>
        <taxon>Bacteria</taxon>
        <taxon>Pseudomonadati</taxon>
        <taxon>Pseudomonadota</taxon>
        <taxon>Alphaproteobacteria</taxon>
        <taxon>Sphingomonadales</taxon>
        <taxon>Sphingomonadaceae</taxon>
        <taxon>Sphingomonas</taxon>
    </lineage>
</organism>
<evidence type="ECO:0008006" key="4">
    <source>
        <dbReference type="Google" id="ProtNLM"/>
    </source>
</evidence>
<feature type="region of interest" description="Disordered" evidence="1">
    <location>
        <begin position="186"/>
        <end position="217"/>
    </location>
</feature>
<dbReference type="PANTHER" id="PTHR37549">
    <property type="entry name" value="LIPOPROTEIN LPRI"/>
    <property type="match status" value="1"/>
</dbReference>
<evidence type="ECO:0000313" key="3">
    <source>
        <dbReference type="Proteomes" id="UP001203058"/>
    </source>
</evidence>
<proteinExistence type="predicted"/>
<reference evidence="2 3" key="1">
    <citation type="submission" date="2022-03" db="EMBL/GenBank/DDBJ databases">
        <authorList>
            <person name="Jo J.-H."/>
            <person name="Im W.-T."/>
        </authorList>
    </citation>
    <scope>NUCLEOTIDE SEQUENCE [LARGE SCALE GENOMIC DNA]</scope>
    <source>
        <strain evidence="2 3">SM33</strain>
    </source>
</reference>
<evidence type="ECO:0000256" key="1">
    <source>
        <dbReference type="SAM" id="MobiDB-lite"/>
    </source>
</evidence>
<keyword evidence="3" id="KW-1185">Reference proteome</keyword>
<dbReference type="InterPro" id="IPR052755">
    <property type="entry name" value="Lysozyme_Inhibitor_LprI"/>
</dbReference>
<feature type="compositionally biased region" description="Polar residues" evidence="1">
    <location>
        <begin position="204"/>
        <end position="217"/>
    </location>
</feature>
<dbReference type="PANTHER" id="PTHR37549:SF1">
    <property type="entry name" value="LIPOPROTEIN LPRI"/>
    <property type="match status" value="1"/>
</dbReference>
<gene>
    <name evidence="2" type="ORF">LZ016_04355</name>
</gene>
<accession>A0ABS9VLF0</accession>